<keyword evidence="2" id="KW-1185">Reference proteome</keyword>
<dbReference type="EMBL" id="JBBYHT010000003">
    <property type="protein sequence ID" value="MEL1247929.1"/>
    <property type="molecule type" value="Genomic_DNA"/>
</dbReference>
<protein>
    <submittedName>
        <fullName evidence="1">Uncharacterized protein</fullName>
    </submittedName>
</protein>
<accession>A0ABU9I7A9</accession>
<proteinExistence type="predicted"/>
<name>A0ABU9I7A9_9FLAO</name>
<evidence type="ECO:0000313" key="2">
    <source>
        <dbReference type="Proteomes" id="UP001393056"/>
    </source>
</evidence>
<dbReference type="RefSeq" id="WP_341682895.1">
    <property type="nucleotide sequence ID" value="NZ_JBBYHT010000003.1"/>
</dbReference>
<comment type="caution">
    <text evidence="1">The sequence shown here is derived from an EMBL/GenBank/DDBJ whole genome shotgun (WGS) entry which is preliminary data.</text>
</comment>
<gene>
    <name evidence="1" type="ORF">AAEO58_07720</name>
</gene>
<sequence length="256" mass="29898">MAKVTAPFEIEGTIDDLNFFKSSGQNLVRLKGNSGISKEQFANNPIFDPIREHATEFGSCVRKARVFRLLAKQFYDKAKEVSFAGRVNQLLFEIVEEDTTNKRGERKLEIGIQIPELEEILLNFDGNKLRPLNKVLKKKITYDWKQNKINLPSINTEKDINWPEPEANQIHFQLAIANWNYTEDKFENHYSNEITLEKTNTEASLEFKISELKTKDLWIAFIYIGFSNKERRKTKPLHKKWNTTTIIGIKNFNQKK</sequence>
<evidence type="ECO:0000313" key="1">
    <source>
        <dbReference type="EMBL" id="MEL1247929.1"/>
    </source>
</evidence>
<organism evidence="1 2">
    <name type="scientific">Flavobacterium helocola</name>
    <dbReference type="NCBI Taxonomy" id="3139139"/>
    <lineage>
        <taxon>Bacteria</taxon>
        <taxon>Pseudomonadati</taxon>
        <taxon>Bacteroidota</taxon>
        <taxon>Flavobacteriia</taxon>
        <taxon>Flavobacteriales</taxon>
        <taxon>Flavobacteriaceae</taxon>
        <taxon>Flavobacterium</taxon>
    </lineage>
</organism>
<reference evidence="1 2" key="1">
    <citation type="submission" date="2024-04" db="EMBL/GenBank/DDBJ databases">
        <title>Flavobacterium sp. DGU41 16S ribosomal RNA gene Genome sequencing and assembly.</title>
        <authorList>
            <person name="Park S."/>
        </authorList>
    </citation>
    <scope>NUCLEOTIDE SEQUENCE [LARGE SCALE GENOMIC DNA]</scope>
    <source>
        <strain evidence="1 2">DGU41</strain>
    </source>
</reference>
<dbReference type="Proteomes" id="UP001393056">
    <property type="component" value="Unassembled WGS sequence"/>
</dbReference>